<evidence type="ECO:0000313" key="2">
    <source>
        <dbReference type="Proteomes" id="UP000250321"/>
    </source>
</evidence>
<gene>
    <name evidence="1" type="ORF">Pyn_08742</name>
</gene>
<organism evidence="1 2">
    <name type="scientific">Prunus yedoensis var. nudiflora</name>
    <dbReference type="NCBI Taxonomy" id="2094558"/>
    <lineage>
        <taxon>Eukaryota</taxon>
        <taxon>Viridiplantae</taxon>
        <taxon>Streptophyta</taxon>
        <taxon>Embryophyta</taxon>
        <taxon>Tracheophyta</taxon>
        <taxon>Spermatophyta</taxon>
        <taxon>Magnoliopsida</taxon>
        <taxon>eudicotyledons</taxon>
        <taxon>Gunneridae</taxon>
        <taxon>Pentapetalae</taxon>
        <taxon>rosids</taxon>
        <taxon>fabids</taxon>
        <taxon>Rosales</taxon>
        <taxon>Rosaceae</taxon>
        <taxon>Amygdaloideae</taxon>
        <taxon>Amygdaleae</taxon>
        <taxon>Prunus</taxon>
    </lineage>
</organism>
<sequence length="68" mass="7902">MPGQLLGPTKCWVPHDVDKLLVIGRVVKRPEPTTFYYFDLSDYEAASIIYYYYYSIGTARRPAVRRSP</sequence>
<comment type="caution">
    <text evidence="1">The sequence shown here is derived from an EMBL/GenBank/DDBJ whole genome shotgun (WGS) entry which is preliminary data.</text>
</comment>
<keyword evidence="2" id="KW-1185">Reference proteome</keyword>
<dbReference type="Proteomes" id="UP000250321">
    <property type="component" value="Unassembled WGS sequence"/>
</dbReference>
<reference evidence="1 2" key="1">
    <citation type="submission" date="2018-02" db="EMBL/GenBank/DDBJ databases">
        <title>Draft genome of wild Prunus yedoensis var. nudiflora.</title>
        <authorList>
            <person name="Baek S."/>
            <person name="Kim J.-H."/>
            <person name="Choi K."/>
            <person name="Kim G.-B."/>
            <person name="Cho A."/>
            <person name="Jang H."/>
            <person name="Shin C.-H."/>
            <person name="Yu H.-J."/>
            <person name="Mun J.-H."/>
        </authorList>
    </citation>
    <scope>NUCLEOTIDE SEQUENCE [LARGE SCALE GENOMIC DNA]</scope>
    <source>
        <strain evidence="2">cv. Jeju island</strain>
        <tissue evidence="1">Leaf</tissue>
    </source>
</reference>
<proteinExistence type="predicted"/>
<accession>A0A314UJE7</accession>
<dbReference type="EMBL" id="PJQY01003445">
    <property type="protein sequence ID" value="PQM37431.1"/>
    <property type="molecule type" value="Genomic_DNA"/>
</dbReference>
<protein>
    <submittedName>
        <fullName evidence="1">Uncharacterized protein</fullName>
    </submittedName>
</protein>
<evidence type="ECO:0000313" key="1">
    <source>
        <dbReference type="EMBL" id="PQM37431.1"/>
    </source>
</evidence>
<dbReference type="AlphaFoldDB" id="A0A314UJE7"/>
<name>A0A314UJE7_PRUYE</name>